<protein>
    <submittedName>
        <fullName evidence="2">Uncharacterized protein</fullName>
    </submittedName>
</protein>
<proteinExistence type="predicted"/>
<gene>
    <name evidence="2" type="ORF">AaE_013218</name>
</gene>
<keyword evidence="1" id="KW-0812">Transmembrane</keyword>
<reference evidence="2 3" key="1">
    <citation type="submission" date="2019-06" db="EMBL/GenBank/DDBJ databases">
        <title>Genomics analysis of Aphanomyces spp. identifies a new class of oomycete effector associated with host adaptation.</title>
        <authorList>
            <person name="Gaulin E."/>
        </authorList>
    </citation>
    <scope>NUCLEOTIDE SEQUENCE [LARGE SCALE GENOMIC DNA]</scope>
    <source>
        <strain evidence="2 3">E</strain>
    </source>
</reference>
<feature type="transmembrane region" description="Helical" evidence="1">
    <location>
        <begin position="69"/>
        <end position="96"/>
    </location>
</feature>
<keyword evidence="1" id="KW-0472">Membrane</keyword>
<dbReference type="AlphaFoldDB" id="A0A6A4ZC90"/>
<sequence length="111" mass="11685">MRQVVNCHGNAVANGEDSVVMQGLVKLASSVLDFGRNHTKCHPSASEVSVKPTIELFVVLHTSPERPSIVAMIAAAIAAVVITNSGLISSFSFGLANQLMFLLGIHITTAK</sequence>
<dbReference type="Proteomes" id="UP000469452">
    <property type="component" value="Unassembled WGS sequence"/>
</dbReference>
<evidence type="ECO:0000313" key="2">
    <source>
        <dbReference type="EMBL" id="KAF0708427.1"/>
    </source>
</evidence>
<keyword evidence="1" id="KW-1133">Transmembrane helix</keyword>
<name>A0A6A4ZC90_APHAT</name>
<comment type="caution">
    <text evidence="2">The sequence shown here is derived from an EMBL/GenBank/DDBJ whole genome shotgun (WGS) entry which is preliminary data.</text>
</comment>
<evidence type="ECO:0000313" key="3">
    <source>
        <dbReference type="Proteomes" id="UP000469452"/>
    </source>
</evidence>
<dbReference type="EMBL" id="VJMI01019058">
    <property type="protein sequence ID" value="KAF0708427.1"/>
    <property type="molecule type" value="Genomic_DNA"/>
</dbReference>
<accession>A0A6A4ZC90</accession>
<organism evidence="2 3">
    <name type="scientific">Aphanomyces astaci</name>
    <name type="common">Crayfish plague agent</name>
    <dbReference type="NCBI Taxonomy" id="112090"/>
    <lineage>
        <taxon>Eukaryota</taxon>
        <taxon>Sar</taxon>
        <taxon>Stramenopiles</taxon>
        <taxon>Oomycota</taxon>
        <taxon>Saprolegniomycetes</taxon>
        <taxon>Saprolegniales</taxon>
        <taxon>Verrucalvaceae</taxon>
        <taxon>Aphanomyces</taxon>
    </lineage>
</organism>
<evidence type="ECO:0000256" key="1">
    <source>
        <dbReference type="SAM" id="Phobius"/>
    </source>
</evidence>
<dbReference type="VEuPathDB" id="FungiDB:H257_17767"/>